<keyword evidence="3" id="KW-1185">Reference proteome</keyword>
<feature type="compositionally biased region" description="Basic residues" evidence="1">
    <location>
        <begin position="57"/>
        <end position="66"/>
    </location>
</feature>
<reference evidence="2" key="1">
    <citation type="journal article" date="2015" name="Nat. Commun.">
        <title>Lucilia cuprina genome unlocks parasitic fly biology to underpin future interventions.</title>
        <authorList>
            <person name="Anstead C.A."/>
            <person name="Korhonen P.K."/>
            <person name="Young N.D."/>
            <person name="Hall R.S."/>
            <person name="Jex A.R."/>
            <person name="Murali S.C."/>
            <person name="Hughes D.S."/>
            <person name="Lee S.F."/>
            <person name="Perry T."/>
            <person name="Stroehlein A.J."/>
            <person name="Ansell B.R."/>
            <person name="Breugelmans B."/>
            <person name="Hofmann A."/>
            <person name="Qu J."/>
            <person name="Dugan S."/>
            <person name="Lee S.L."/>
            <person name="Chao H."/>
            <person name="Dinh H."/>
            <person name="Han Y."/>
            <person name="Doddapaneni H.V."/>
            <person name="Worley K.C."/>
            <person name="Muzny D.M."/>
            <person name="Ioannidis P."/>
            <person name="Waterhouse R.M."/>
            <person name="Zdobnov E.M."/>
            <person name="James P.J."/>
            <person name="Bagnall N.H."/>
            <person name="Kotze A.C."/>
            <person name="Gibbs R.A."/>
            <person name="Richards S."/>
            <person name="Batterham P."/>
            <person name="Gasser R.B."/>
        </authorList>
    </citation>
    <scope>NUCLEOTIDE SEQUENCE [LARGE SCALE GENOMIC DNA]</scope>
    <source>
        <strain evidence="2">LS</strain>
        <tissue evidence="2">Full body</tissue>
    </source>
</reference>
<dbReference type="AlphaFoldDB" id="A0A0L0BVK6"/>
<proteinExistence type="predicted"/>
<dbReference type="Gene3D" id="3.60.10.10">
    <property type="entry name" value="Endonuclease/exonuclease/phosphatase"/>
    <property type="match status" value="1"/>
</dbReference>
<comment type="caution">
    <text evidence="2">The sequence shown here is derived from an EMBL/GenBank/DDBJ whole genome shotgun (WGS) entry which is preliminary data.</text>
</comment>
<dbReference type="Proteomes" id="UP000037069">
    <property type="component" value="Unassembled WGS sequence"/>
</dbReference>
<evidence type="ECO:0008006" key="4">
    <source>
        <dbReference type="Google" id="ProtNLM"/>
    </source>
</evidence>
<evidence type="ECO:0000313" key="3">
    <source>
        <dbReference type="Proteomes" id="UP000037069"/>
    </source>
</evidence>
<evidence type="ECO:0000313" key="2">
    <source>
        <dbReference type="EMBL" id="KNC23264.1"/>
    </source>
</evidence>
<dbReference type="InterPro" id="IPR036691">
    <property type="entry name" value="Endo/exonu/phosph_ase_sf"/>
</dbReference>
<dbReference type="SUPFAM" id="SSF56219">
    <property type="entry name" value="DNase I-like"/>
    <property type="match status" value="1"/>
</dbReference>
<feature type="region of interest" description="Disordered" evidence="1">
    <location>
        <begin position="1"/>
        <end position="66"/>
    </location>
</feature>
<name>A0A0L0BVK6_LUCCU</name>
<organism evidence="2 3">
    <name type="scientific">Lucilia cuprina</name>
    <name type="common">Green bottle fly</name>
    <name type="synonym">Australian sheep blowfly</name>
    <dbReference type="NCBI Taxonomy" id="7375"/>
    <lineage>
        <taxon>Eukaryota</taxon>
        <taxon>Metazoa</taxon>
        <taxon>Ecdysozoa</taxon>
        <taxon>Arthropoda</taxon>
        <taxon>Hexapoda</taxon>
        <taxon>Insecta</taxon>
        <taxon>Pterygota</taxon>
        <taxon>Neoptera</taxon>
        <taxon>Endopterygota</taxon>
        <taxon>Diptera</taxon>
        <taxon>Brachycera</taxon>
        <taxon>Muscomorpha</taxon>
        <taxon>Oestroidea</taxon>
        <taxon>Calliphoridae</taxon>
        <taxon>Luciliinae</taxon>
        <taxon>Lucilia</taxon>
    </lineage>
</organism>
<feature type="compositionally biased region" description="Low complexity" evidence="1">
    <location>
        <begin position="42"/>
        <end position="51"/>
    </location>
</feature>
<dbReference type="EMBL" id="JRES01001381">
    <property type="protein sequence ID" value="KNC23264.1"/>
    <property type="molecule type" value="Genomic_DNA"/>
</dbReference>
<gene>
    <name evidence="2" type="ORF">FF38_04184</name>
</gene>
<sequence>MSATSLPSGDKNVPHVPPCAKEESSTLMSGSSSAPPPTLEKSSNSMSGSSSVPANPQRHKTPSRRAFRRAAERIVERHGAKPNNALSKDEKSSLEWAKNKLSSLIGLSVRSNSDGAISQDKWGIIRQRMLGVYWNILKENPGPAPQNDDADWFQVAEVDDTLLDSDPEDVDVTVVYDPDFGDGEGEELILVQEPWTHHGKVRGLSIKGYKLLYANCSGNIRSCILAKSYLNIFILSDYSDEDTVAADWESGNSIIWLLSSYMAHDHGDQPPNRLVRDIVCEADRRHIPLIMGADANAHHTVWVIANRRKVLDITVVNATNIDLIQGWKVSNECSFSDHCFIEFDIVVQAKIIEPFLNRRKTNWEVHKATLNDILPTVPTIESRSDIDLAVNWISSSISEQGVKSPLINLPTPPADDQNV</sequence>
<dbReference type="OrthoDB" id="8069644at2759"/>
<protein>
    <recommendedName>
        <fullName evidence="4">Endonuclease/exonuclease/phosphatase domain-containing protein</fullName>
    </recommendedName>
</protein>
<evidence type="ECO:0000256" key="1">
    <source>
        <dbReference type="SAM" id="MobiDB-lite"/>
    </source>
</evidence>
<accession>A0A0L0BVK6</accession>